<dbReference type="RefSeq" id="WP_260560468.1">
    <property type="nucleotide sequence ID" value="NZ_CP104213.1"/>
</dbReference>
<keyword evidence="2" id="KW-1185">Reference proteome</keyword>
<evidence type="ECO:0000313" key="2">
    <source>
        <dbReference type="Proteomes" id="UP001060261"/>
    </source>
</evidence>
<sequence length="171" mass="18211">MFQRDAPIQEAGYTVIDAQGRTFTPDGDPEDPGGQGVALVVRLNPAAERTRLQSLTFTLPGALVRQPGTGNMVSSSAGSLTVTARLTHSNDPHVVQLVGADSASTAIIGRWGTLEHPTLTPPGLNDGSQCPLDVDGQPGTLTIMLAWPDEDLKTEQQFGARWVGIWRVKKT</sequence>
<proteinExistence type="predicted"/>
<evidence type="ECO:0000313" key="1">
    <source>
        <dbReference type="EMBL" id="UWX64193.1"/>
    </source>
</evidence>
<accession>A0ABY5YK97</accession>
<reference evidence="1" key="1">
    <citation type="submission" date="2022-09" db="EMBL/GenBank/DDBJ databases">
        <title>genome sequence of Deinococcus rubellus.</title>
        <authorList>
            <person name="Srinivasan S."/>
        </authorList>
    </citation>
    <scope>NUCLEOTIDE SEQUENCE</scope>
    <source>
        <strain evidence="1">Ant6</strain>
    </source>
</reference>
<protein>
    <submittedName>
        <fullName evidence="1">Uncharacterized protein</fullName>
    </submittedName>
</protein>
<dbReference type="EMBL" id="CP104213">
    <property type="protein sequence ID" value="UWX64193.1"/>
    <property type="molecule type" value="Genomic_DNA"/>
</dbReference>
<name>A0ABY5YK97_9DEIO</name>
<gene>
    <name evidence="1" type="ORF">N0D28_00490</name>
</gene>
<dbReference type="Proteomes" id="UP001060261">
    <property type="component" value="Chromosome"/>
</dbReference>
<organism evidence="1 2">
    <name type="scientific">Deinococcus rubellus</name>
    <dbReference type="NCBI Taxonomy" id="1889240"/>
    <lineage>
        <taxon>Bacteria</taxon>
        <taxon>Thermotogati</taxon>
        <taxon>Deinococcota</taxon>
        <taxon>Deinococci</taxon>
        <taxon>Deinococcales</taxon>
        <taxon>Deinococcaceae</taxon>
        <taxon>Deinococcus</taxon>
    </lineage>
</organism>